<gene>
    <name evidence="1" type="ORF">NPIL_111921</name>
</gene>
<keyword evidence="2" id="KW-1185">Reference proteome</keyword>
<accession>A0A8X6Q0C8</accession>
<evidence type="ECO:0000313" key="1">
    <source>
        <dbReference type="EMBL" id="GFT89854.1"/>
    </source>
</evidence>
<comment type="caution">
    <text evidence="1">The sequence shown here is derived from an EMBL/GenBank/DDBJ whole genome shotgun (WGS) entry which is preliminary data.</text>
</comment>
<protein>
    <submittedName>
        <fullName evidence="1">Uncharacterized protein</fullName>
    </submittedName>
</protein>
<dbReference type="AlphaFoldDB" id="A0A8X6Q0C8"/>
<evidence type="ECO:0000313" key="2">
    <source>
        <dbReference type="Proteomes" id="UP000887013"/>
    </source>
</evidence>
<name>A0A8X6Q0C8_NEPPI</name>
<dbReference type="Proteomes" id="UP000887013">
    <property type="component" value="Unassembled WGS sequence"/>
</dbReference>
<reference evidence="1" key="1">
    <citation type="submission" date="2020-08" db="EMBL/GenBank/DDBJ databases">
        <title>Multicomponent nature underlies the extraordinary mechanical properties of spider dragline silk.</title>
        <authorList>
            <person name="Kono N."/>
            <person name="Nakamura H."/>
            <person name="Mori M."/>
            <person name="Yoshida Y."/>
            <person name="Ohtoshi R."/>
            <person name="Malay A.D."/>
            <person name="Moran D.A.P."/>
            <person name="Tomita M."/>
            <person name="Numata K."/>
            <person name="Arakawa K."/>
        </authorList>
    </citation>
    <scope>NUCLEOTIDE SEQUENCE</scope>
</reference>
<organism evidence="1 2">
    <name type="scientific">Nephila pilipes</name>
    <name type="common">Giant wood spider</name>
    <name type="synonym">Nephila maculata</name>
    <dbReference type="NCBI Taxonomy" id="299642"/>
    <lineage>
        <taxon>Eukaryota</taxon>
        <taxon>Metazoa</taxon>
        <taxon>Ecdysozoa</taxon>
        <taxon>Arthropoda</taxon>
        <taxon>Chelicerata</taxon>
        <taxon>Arachnida</taxon>
        <taxon>Araneae</taxon>
        <taxon>Araneomorphae</taxon>
        <taxon>Entelegynae</taxon>
        <taxon>Araneoidea</taxon>
        <taxon>Nephilidae</taxon>
        <taxon>Nephila</taxon>
    </lineage>
</organism>
<dbReference type="EMBL" id="BMAW01120566">
    <property type="protein sequence ID" value="GFT89854.1"/>
    <property type="molecule type" value="Genomic_DNA"/>
</dbReference>
<sequence>MSSSVSLPPLNRNAAYDQGQDVVLVFIAGYKPFMFIDDIQILNQGGCQIPRIVSFPDGVTLISKFYFANFEVTQTMNDNWDYKRPETILRQPPENAVMMERNTFKAVLFM</sequence>
<proteinExistence type="predicted"/>